<dbReference type="OrthoDB" id="5937440at2759"/>
<reference evidence="3 4" key="1">
    <citation type="submission" date="2015-01" db="EMBL/GenBank/DDBJ databases">
        <title>Evolution of Trichinella species and genotypes.</title>
        <authorList>
            <person name="Korhonen P.K."/>
            <person name="Edoardo P."/>
            <person name="Giuseppe L.R."/>
            <person name="Gasser R.B."/>
        </authorList>
    </citation>
    <scope>NUCLEOTIDE SEQUENCE [LARGE SCALE GENOMIC DNA]</scope>
    <source>
        <strain evidence="3">ISS1980</strain>
    </source>
</reference>
<organism evidence="3 4">
    <name type="scientific">Trichinella papuae</name>
    <dbReference type="NCBI Taxonomy" id="268474"/>
    <lineage>
        <taxon>Eukaryota</taxon>
        <taxon>Metazoa</taxon>
        <taxon>Ecdysozoa</taxon>
        <taxon>Nematoda</taxon>
        <taxon>Enoplea</taxon>
        <taxon>Dorylaimia</taxon>
        <taxon>Trichinellida</taxon>
        <taxon>Trichinellidae</taxon>
        <taxon>Trichinella</taxon>
    </lineage>
</organism>
<evidence type="ECO:0000313" key="3">
    <source>
        <dbReference type="EMBL" id="KRZ66676.1"/>
    </source>
</evidence>
<feature type="region of interest" description="Disordered" evidence="1">
    <location>
        <begin position="118"/>
        <end position="149"/>
    </location>
</feature>
<gene>
    <name evidence="3" type="ORF">T10_6409</name>
</gene>
<keyword evidence="2" id="KW-0472">Membrane</keyword>
<name>A0A0V1M441_9BILA</name>
<keyword evidence="4" id="KW-1185">Reference proteome</keyword>
<proteinExistence type="predicted"/>
<evidence type="ECO:0000313" key="4">
    <source>
        <dbReference type="Proteomes" id="UP000054843"/>
    </source>
</evidence>
<dbReference type="Proteomes" id="UP000054843">
    <property type="component" value="Unassembled WGS sequence"/>
</dbReference>
<dbReference type="EMBL" id="JYDO01000230">
    <property type="protein sequence ID" value="KRZ66676.1"/>
    <property type="molecule type" value="Genomic_DNA"/>
</dbReference>
<comment type="caution">
    <text evidence="3">The sequence shown here is derived from an EMBL/GenBank/DDBJ whole genome shotgun (WGS) entry which is preliminary data.</text>
</comment>
<feature type="non-terminal residue" evidence="3">
    <location>
        <position position="1"/>
    </location>
</feature>
<dbReference type="AlphaFoldDB" id="A0A0V1M441"/>
<evidence type="ECO:0000256" key="2">
    <source>
        <dbReference type="SAM" id="Phobius"/>
    </source>
</evidence>
<feature type="transmembrane region" description="Helical" evidence="2">
    <location>
        <begin position="26"/>
        <end position="48"/>
    </location>
</feature>
<sequence length="149" mass="17431">LTGVSSLMSKMFFELLRYEDFHRLKLASLISTMILAIIVAITFLYIWCRNRKVERKAWRRRRVARYMPAVIDMYPLYGIPPPPYSKYSTKDHIHLRKLNHVAIRPAFAVRGRKMLRRKNPKISPVKSSEIKDNPTSKHGSSTMVQTTNL</sequence>
<evidence type="ECO:0000256" key="1">
    <source>
        <dbReference type="SAM" id="MobiDB-lite"/>
    </source>
</evidence>
<protein>
    <submittedName>
        <fullName evidence="3">Uncharacterized protein</fullName>
    </submittedName>
</protein>
<feature type="compositionally biased region" description="Polar residues" evidence="1">
    <location>
        <begin position="136"/>
        <end position="149"/>
    </location>
</feature>
<keyword evidence="2" id="KW-0812">Transmembrane</keyword>
<keyword evidence="2" id="KW-1133">Transmembrane helix</keyword>
<accession>A0A0V1M441</accession>